<name>A0ABY8FZ89_9ACTO</name>
<sequence>MGKRRTERQRRREQELRPPMRGGLGASPVILPPGEYNKVAQWLDERFGSGSAQALDKGDIFADYGVQLSSDAPYVPGQRLWLFRAVPDEPAEPIVLNVLAENDNYIAVDKPHGIATIPRGGYVARSVVVAARRQFSNDDLVPAHRLDAGTAGVLLLVKNPEVRGAYQRMFQMRNVEKEYEAVAPLVGEIGQWRRVELRLEKEHGELAARVVDGEPNAITDLAPIEELGEYARWRLFPHTGKTHQLRATLSYLGAPIVCDPLFPRVMDAQEAERLPCPVQLLARTLRFRDPLSGQMVEVTSKARLALG</sequence>
<accession>A0ABY8FZ89</accession>
<feature type="domain" description="Pseudouridine synthase RsuA/RluA-like" evidence="5">
    <location>
        <begin position="104"/>
        <end position="250"/>
    </location>
</feature>
<dbReference type="InterPro" id="IPR050188">
    <property type="entry name" value="RluA_PseudoU_synthase"/>
</dbReference>
<evidence type="ECO:0000313" key="7">
    <source>
        <dbReference type="Proteomes" id="UP001215216"/>
    </source>
</evidence>
<dbReference type="PROSITE" id="PS01129">
    <property type="entry name" value="PSI_RLU"/>
    <property type="match status" value="1"/>
</dbReference>
<evidence type="ECO:0000256" key="4">
    <source>
        <dbReference type="SAM" id="MobiDB-lite"/>
    </source>
</evidence>
<protein>
    <recommendedName>
        <fullName evidence="2">RNA pseudouridylate synthase</fullName>
    </recommendedName>
    <alternativeName>
        <fullName evidence="3">RNA-uridine isomerase</fullName>
    </alternativeName>
</protein>
<reference evidence="6 7" key="1">
    <citation type="submission" date="2023-03" db="EMBL/GenBank/DDBJ databases">
        <title>Complete genome of Arcanobacterium canis strain DSM 25104 isolated in 2010 from a canine otitis externa in Germany.</title>
        <authorList>
            <person name="Borowiak M."/>
            <person name="Kreitlow A."/>
            <person name="Malorny B."/>
            <person name="Laemmler C."/>
            <person name="Prenger-Berninghoff E."/>
            <person name="Ploetz M."/>
            <person name="Abdulmawjood A."/>
        </authorList>
    </citation>
    <scope>NUCLEOTIDE SEQUENCE [LARGE SCALE GENOMIC DNA]</scope>
    <source>
        <strain evidence="6 7">DSM 25104</strain>
    </source>
</reference>
<dbReference type="RefSeq" id="WP_278013236.1">
    <property type="nucleotide sequence ID" value="NZ_CP121208.1"/>
</dbReference>
<evidence type="ECO:0000256" key="1">
    <source>
        <dbReference type="ARBA" id="ARBA00000073"/>
    </source>
</evidence>
<dbReference type="Pfam" id="PF00849">
    <property type="entry name" value="PseudoU_synth_2"/>
    <property type="match status" value="1"/>
</dbReference>
<evidence type="ECO:0000256" key="2">
    <source>
        <dbReference type="ARBA" id="ARBA00031870"/>
    </source>
</evidence>
<gene>
    <name evidence="6" type="ORF">P7079_02350</name>
</gene>
<dbReference type="PANTHER" id="PTHR21600:SF84">
    <property type="entry name" value="PSEUDOURIDINE SYNTHASE RSUA_RLUA-LIKE DOMAIN-CONTAINING PROTEIN"/>
    <property type="match status" value="1"/>
</dbReference>
<dbReference type="Gene3D" id="3.30.2350.10">
    <property type="entry name" value="Pseudouridine synthase"/>
    <property type="match status" value="1"/>
</dbReference>
<dbReference type="EMBL" id="CP121208">
    <property type="protein sequence ID" value="WFM83841.1"/>
    <property type="molecule type" value="Genomic_DNA"/>
</dbReference>
<proteinExistence type="predicted"/>
<organism evidence="6 7">
    <name type="scientific">Arcanobacterium canis</name>
    <dbReference type="NCBI Taxonomy" id="999183"/>
    <lineage>
        <taxon>Bacteria</taxon>
        <taxon>Bacillati</taxon>
        <taxon>Actinomycetota</taxon>
        <taxon>Actinomycetes</taxon>
        <taxon>Actinomycetales</taxon>
        <taxon>Actinomycetaceae</taxon>
        <taxon>Arcanobacterium</taxon>
    </lineage>
</organism>
<evidence type="ECO:0000256" key="3">
    <source>
        <dbReference type="ARBA" id="ARBA00033164"/>
    </source>
</evidence>
<feature type="region of interest" description="Disordered" evidence="4">
    <location>
        <begin position="1"/>
        <end position="24"/>
    </location>
</feature>
<keyword evidence="7" id="KW-1185">Reference proteome</keyword>
<dbReference type="PANTHER" id="PTHR21600">
    <property type="entry name" value="MITOCHONDRIAL RNA PSEUDOURIDINE SYNTHASE"/>
    <property type="match status" value="1"/>
</dbReference>
<dbReference type="SUPFAM" id="SSF55120">
    <property type="entry name" value="Pseudouridine synthase"/>
    <property type="match status" value="1"/>
</dbReference>
<dbReference type="InterPro" id="IPR006145">
    <property type="entry name" value="PsdUridine_synth_RsuA/RluA"/>
</dbReference>
<evidence type="ECO:0000259" key="5">
    <source>
        <dbReference type="Pfam" id="PF00849"/>
    </source>
</evidence>
<dbReference type="Proteomes" id="UP001215216">
    <property type="component" value="Chromosome"/>
</dbReference>
<evidence type="ECO:0000313" key="6">
    <source>
        <dbReference type="EMBL" id="WFM83841.1"/>
    </source>
</evidence>
<dbReference type="InterPro" id="IPR020103">
    <property type="entry name" value="PsdUridine_synth_cat_dom_sf"/>
</dbReference>
<comment type="catalytic activity">
    <reaction evidence="1">
        <text>a uridine in RNA = a pseudouridine in RNA</text>
        <dbReference type="Rhea" id="RHEA:48348"/>
        <dbReference type="Rhea" id="RHEA-COMP:12068"/>
        <dbReference type="Rhea" id="RHEA-COMP:12069"/>
        <dbReference type="ChEBI" id="CHEBI:65314"/>
        <dbReference type="ChEBI" id="CHEBI:65315"/>
    </reaction>
</comment>
<dbReference type="InterPro" id="IPR006224">
    <property type="entry name" value="PsdUridine_synth_RluA-like_CS"/>
</dbReference>